<evidence type="ECO:0000313" key="6">
    <source>
        <dbReference type="EMBL" id="AWU75309.1"/>
    </source>
</evidence>
<keyword evidence="7" id="KW-1185">Reference proteome</keyword>
<gene>
    <name evidence="6" type="ORF">C5L36_0B05555</name>
</gene>
<dbReference type="KEGG" id="pkz:C5L36_0B05555"/>
<dbReference type="VEuPathDB" id="FungiDB:C5L36_0B05555"/>
<dbReference type="STRING" id="4909.A0A2U9R2I0"/>
<dbReference type="InterPro" id="IPR028144">
    <property type="entry name" value="CYSTM_dom"/>
</dbReference>
<reference evidence="6 7" key="1">
    <citation type="submission" date="2018-06" db="EMBL/GenBank/DDBJ databases">
        <title>Population genomics shows no distinction between pathogenic Candida krusei and environmental Pichia kudriavzevii: One species, four names.</title>
        <authorList>
            <person name="Douglass A.P."/>
            <person name="Offei B."/>
            <person name="Braun-Galleani S."/>
            <person name="Coughlan A.Y."/>
            <person name="Martos A."/>
            <person name="Ortiz-Merino R.A."/>
            <person name="Byrne K.P."/>
            <person name="Wolfe K.H."/>
        </authorList>
    </citation>
    <scope>NUCLEOTIDE SEQUENCE [LARGE SCALE GENOMIC DNA]</scope>
    <source>
        <strain evidence="6 7">CBS573</strain>
    </source>
</reference>
<evidence type="ECO:0000256" key="2">
    <source>
        <dbReference type="ARBA" id="ARBA00009444"/>
    </source>
</evidence>
<dbReference type="AlphaFoldDB" id="A0A2U9R2I0"/>
<name>A0A2U9R2I0_PICKU</name>
<feature type="compositionally biased region" description="Low complexity" evidence="4">
    <location>
        <begin position="81"/>
        <end position="104"/>
    </location>
</feature>
<evidence type="ECO:0000256" key="1">
    <source>
        <dbReference type="ARBA" id="ARBA00004370"/>
    </source>
</evidence>
<dbReference type="GeneID" id="40383074"/>
<proteinExistence type="inferred from homology"/>
<dbReference type="Pfam" id="PF12734">
    <property type="entry name" value="CYSTM"/>
    <property type="match status" value="1"/>
</dbReference>
<evidence type="ECO:0000256" key="3">
    <source>
        <dbReference type="ARBA" id="ARBA00023136"/>
    </source>
</evidence>
<organism evidence="6 7">
    <name type="scientific">Pichia kudriavzevii</name>
    <name type="common">Yeast</name>
    <name type="synonym">Issatchenkia orientalis</name>
    <dbReference type="NCBI Taxonomy" id="4909"/>
    <lineage>
        <taxon>Eukaryota</taxon>
        <taxon>Fungi</taxon>
        <taxon>Dikarya</taxon>
        <taxon>Ascomycota</taxon>
        <taxon>Saccharomycotina</taxon>
        <taxon>Pichiomycetes</taxon>
        <taxon>Pichiales</taxon>
        <taxon>Pichiaceae</taxon>
        <taxon>Pichia</taxon>
    </lineage>
</organism>
<accession>A0A2U9R2I0</accession>
<dbReference type="Proteomes" id="UP000249293">
    <property type="component" value="Chromosome 2"/>
</dbReference>
<evidence type="ECO:0000313" key="7">
    <source>
        <dbReference type="Proteomes" id="UP000249293"/>
    </source>
</evidence>
<protein>
    <recommendedName>
        <fullName evidence="5">Cysteine-rich transmembrane domain-containing protein</fullName>
    </recommendedName>
</protein>
<dbReference type="GO" id="GO:0016020">
    <property type="term" value="C:membrane"/>
    <property type="evidence" value="ECO:0007669"/>
    <property type="project" value="UniProtKB-SubCell"/>
</dbReference>
<feature type="domain" description="Cysteine-rich transmembrane" evidence="5">
    <location>
        <begin position="115"/>
        <end position="148"/>
    </location>
</feature>
<dbReference type="RefSeq" id="XP_029320786.1">
    <property type="nucleotide sequence ID" value="XM_029464927.1"/>
</dbReference>
<comment type="subcellular location">
    <subcellularLocation>
        <location evidence="1">Membrane</location>
    </subcellularLocation>
</comment>
<comment type="similarity">
    <text evidence="2">Belongs to the CYSTM1 family.</text>
</comment>
<evidence type="ECO:0000259" key="5">
    <source>
        <dbReference type="Pfam" id="PF12734"/>
    </source>
</evidence>
<feature type="region of interest" description="Disordered" evidence="4">
    <location>
        <begin position="54"/>
        <end position="104"/>
    </location>
</feature>
<dbReference type="EMBL" id="CP028774">
    <property type="protein sequence ID" value="AWU75309.1"/>
    <property type="molecule type" value="Genomic_DNA"/>
</dbReference>
<keyword evidence="3" id="KW-0472">Membrane</keyword>
<sequence length="148" mass="16920">MLPLFFFPRLHTSLYLFTYIHKPYFSCATSTLLSSVISFSVVLQLIIAQNMSYQPPNGPPPQNQGYYGNNGAQEKGFLGNNQGPNQGYYQQQPPQQQYYQQQPPQQQYYQQQPQPVYVQQQQPQKDNNDCCMACLAALCVCCTLDALF</sequence>
<evidence type="ECO:0000256" key="4">
    <source>
        <dbReference type="SAM" id="MobiDB-lite"/>
    </source>
</evidence>